<keyword evidence="3 5" id="KW-0560">Oxidoreductase</keyword>
<dbReference type="PROSITE" id="PS00460">
    <property type="entry name" value="GLUTATHIONE_PEROXID_1"/>
    <property type="match status" value="1"/>
</dbReference>
<dbReference type="RefSeq" id="WP_050521316.1">
    <property type="nucleotide sequence ID" value="NZ_FOCO01000001.1"/>
</dbReference>
<dbReference type="AlphaFoldDB" id="A0A1H8A9L0"/>
<dbReference type="PANTHER" id="PTHR11592">
    <property type="entry name" value="GLUTATHIONE PEROXIDASE"/>
    <property type="match status" value="1"/>
</dbReference>
<dbReference type="Proteomes" id="UP000183002">
    <property type="component" value="Unassembled WGS sequence"/>
</dbReference>
<dbReference type="PIRSF" id="PIRSF000303">
    <property type="entry name" value="Glutathion_perox"/>
    <property type="match status" value="1"/>
</dbReference>
<protein>
    <recommendedName>
        <fullName evidence="5">Glutathione peroxidase</fullName>
    </recommendedName>
</protein>
<feature type="active site" evidence="4">
    <location>
        <position position="51"/>
    </location>
</feature>
<dbReference type="STRING" id="1077947.SAMN05216227_100123"/>
<dbReference type="Pfam" id="PF00255">
    <property type="entry name" value="GSHPx"/>
    <property type="match status" value="1"/>
</dbReference>
<proteinExistence type="inferred from homology"/>
<evidence type="ECO:0000256" key="3">
    <source>
        <dbReference type="ARBA" id="ARBA00023002"/>
    </source>
</evidence>
<dbReference type="InterPro" id="IPR013766">
    <property type="entry name" value="Thioredoxin_domain"/>
</dbReference>
<evidence type="ECO:0000313" key="8">
    <source>
        <dbReference type="EMBL" id="SEM66594.1"/>
    </source>
</evidence>
<dbReference type="CDD" id="cd00340">
    <property type="entry name" value="GSH_Peroxidase"/>
    <property type="match status" value="1"/>
</dbReference>
<dbReference type="InterPro" id="IPR000889">
    <property type="entry name" value="Glutathione_peroxidase"/>
</dbReference>
<gene>
    <name evidence="8" type="ORF">SAMN05216227_100123</name>
</gene>
<dbReference type="PROSITE" id="PS51355">
    <property type="entry name" value="GLUTATHIONE_PEROXID_3"/>
    <property type="match status" value="1"/>
</dbReference>
<evidence type="ECO:0000256" key="4">
    <source>
        <dbReference type="PIRSR" id="PIRSR000303-1"/>
    </source>
</evidence>
<feature type="signal peptide" evidence="6">
    <location>
        <begin position="1"/>
        <end position="17"/>
    </location>
</feature>
<sequence>MKASILALILSATTAVAAPPSVPFASIDGGDLSLTDYAGQPILLVNTASQCGFTPQFDALQSLYDQYKDQGLVVVAVPSDDFKQELNSAAEVKEFCEVNFNLTLPMTDITRVRGAQAHPVYGWLRDQAGFVPRWNFNKVLIDRNGAVVGTWDSAVKPDGPQITAAVKAALQ</sequence>
<accession>A0A1H8A9L0</accession>
<keyword evidence="6" id="KW-0732">Signal</keyword>
<keyword evidence="9" id="KW-1185">Reference proteome</keyword>
<dbReference type="GO" id="GO:0034599">
    <property type="term" value="P:cellular response to oxidative stress"/>
    <property type="evidence" value="ECO:0007669"/>
    <property type="project" value="TreeGrafter"/>
</dbReference>
<dbReference type="PROSITE" id="PS51352">
    <property type="entry name" value="THIOREDOXIN_2"/>
    <property type="match status" value="1"/>
</dbReference>
<dbReference type="Gene3D" id="3.40.30.10">
    <property type="entry name" value="Glutaredoxin"/>
    <property type="match status" value="1"/>
</dbReference>
<reference evidence="8 9" key="1">
    <citation type="submission" date="2016-10" db="EMBL/GenBank/DDBJ databases">
        <authorList>
            <person name="de Groot N.N."/>
        </authorList>
    </citation>
    <scope>NUCLEOTIDE SEQUENCE [LARGE SCALE GENOMIC DNA]</scope>
    <source>
        <strain evidence="8 9">CGMCC 1.10836</strain>
    </source>
</reference>
<dbReference type="InterPro" id="IPR029759">
    <property type="entry name" value="GPX_AS"/>
</dbReference>
<evidence type="ECO:0000256" key="6">
    <source>
        <dbReference type="SAM" id="SignalP"/>
    </source>
</evidence>
<organism evidence="8 9">
    <name type="scientific">Pseudorhodobacter antarcticus</name>
    <dbReference type="NCBI Taxonomy" id="1077947"/>
    <lineage>
        <taxon>Bacteria</taxon>
        <taxon>Pseudomonadati</taxon>
        <taxon>Pseudomonadota</taxon>
        <taxon>Alphaproteobacteria</taxon>
        <taxon>Rhodobacterales</taxon>
        <taxon>Paracoccaceae</taxon>
        <taxon>Pseudorhodobacter</taxon>
    </lineage>
</organism>
<dbReference type="PRINTS" id="PR01011">
    <property type="entry name" value="GLUTPROXDASE"/>
</dbReference>
<dbReference type="EMBL" id="FOCO01000001">
    <property type="protein sequence ID" value="SEM66594.1"/>
    <property type="molecule type" value="Genomic_DNA"/>
</dbReference>
<feature type="chain" id="PRO_5010190922" description="Glutathione peroxidase" evidence="6">
    <location>
        <begin position="18"/>
        <end position="171"/>
    </location>
</feature>
<evidence type="ECO:0000256" key="5">
    <source>
        <dbReference type="RuleBase" id="RU000499"/>
    </source>
</evidence>
<name>A0A1H8A9L0_9RHOB</name>
<evidence type="ECO:0000256" key="2">
    <source>
        <dbReference type="ARBA" id="ARBA00022559"/>
    </source>
</evidence>
<dbReference type="PANTHER" id="PTHR11592:SF44">
    <property type="entry name" value="GLUTATHIONE PEROXIDASE"/>
    <property type="match status" value="1"/>
</dbReference>
<keyword evidence="2 5" id="KW-0575">Peroxidase</keyword>
<dbReference type="OrthoDB" id="9785502at2"/>
<dbReference type="GO" id="GO:0004601">
    <property type="term" value="F:peroxidase activity"/>
    <property type="evidence" value="ECO:0007669"/>
    <property type="project" value="UniProtKB-KW"/>
</dbReference>
<comment type="similarity">
    <text evidence="1 5">Belongs to the glutathione peroxidase family.</text>
</comment>
<dbReference type="InterPro" id="IPR036249">
    <property type="entry name" value="Thioredoxin-like_sf"/>
</dbReference>
<evidence type="ECO:0000256" key="1">
    <source>
        <dbReference type="ARBA" id="ARBA00006926"/>
    </source>
</evidence>
<dbReference type="SUPFAM" id="SSF52833">
    <property type="entry name" value="Thioredoxin-like"/>
    <property type="match status" value="1"/>
</dbReference>
<evidence type="ECO:0000259" key="7">
    <source>
        <dbReference type="PROSITE" id="PS51352"/>
    </source>
</evidence>
<evidence type="ECO:0000313" key="9">
    <source>
        <dbReference type="Proteomes" id="UP000183002"/>
    </source>
</evidence>
<feature type="domain" description="Thioredoxin" evidence="7">
    <location>
        <begin position="13"/>
        <end position="171"/>
    </location>
</feature>